<name>A0AAV5AKD9_9AGAM</name>
<protein>
    <submittedName>
        <fullName evidence="2">Uncharacterized protein</fullName>
    </submittedName>
</protein>
<gene>
    <name evidence="2" type="ORF">Clacol_009364</name>
</gene>
<feature type="region of interest" description="Disordered" evidence="1">
    <location>
        <begin position="85"/>
        <end position="154"/>
    </location>
</feature>
<dbReference type="AlphaFoldDB" id="A0AAV5AKD9"/>
<evidence type="ECO:0000256" key="1">
    <source>
        <dbReference type="SAM" id="MobiDB-lite"/>
    </source>
</evidence>
<keyword evidence="3" id="KW-1185">Reference proteome</keyword>
<accession>A0AAV5AKD9</accession>
<feature type="region of interest" description="Disordered" evidence="1">
    <location>
        <begin position="25"/>
        <end position="55"/>
    </location>
</feature>
<feature type="compositionally biased region" description="Polar residues" evidence="1">
    <location>
        <begin position="85"/>
        <end position="99"/>
    </location>
</feature>
<evidence type="ECO:0000313" key="3">
    <source>
        <dbReference type="Proteomes" id="UP001050691"/>
    </source>
</evidence>
<evidence type="ECO:0000313" key="2">
    <source>
        <dbReference type="EMBL" id="GJJ15089.1"/>
    </source>
</evidence>
<sequence>MSADNSFKTGTNIKDPVATAYAGKNPADVEWSKQGNKTIEATPASTALRDPATGDIKVHPVTMDERTIPTQDLVADESEIDTITTSAGDTLGGATSQDVVNRGLAGAPAQGETSAELHHDGHSHAKAQRQGKVQYGAQGGSLHLGQTDKPRPEN</sequence>
<dbReference type="Proteomes" id="UP001050691">
    <property type="component" value="Unassembled WGS sequence"/>
</dbReference>
<proteinExistence type="predicted"/>
<dbReference type="EMBL" id="BPWL01000010">
    <property type="protein sequence ID" value="GJJ15089.1"/>
    <property type="molecule type" value="Genomic_DNA"/>
</dbReference>
<feature type="compositionally biased region" description="Polar residues" evidence="1">
    <location>
        <begin position="33"/>
        <end position="45"/>
    </location>
</feature>
<reference evidence="2" key="1">
    <citation type="submission" date="2021-10" db="EMBL/GenBank/DDBJ databases">
        <title>De novo Genome Assembly of Clathrus columnatus (Basidiomycota, Fungi) Using Illumina and Nanopore Sequence Data.</title>
        <authorList>
            <person name="Ogiso-Tanaka E."/>
            <person name="Itagaki H."/>
            <person name="Hosoya T."/>
            <person name="Hosaka K."/>
        </authorList>
    </citation>
    <scope>NUCLEOTIDE SEQUENCE</scope>
    <source>
        <strain evidence="2">MO-923</strain>
    </source>
</reference>
<organism evidence="2 3">
    <name type="scientific">Clathrus columnatus</name>
    <dbReference type="NCBI Taxonomy" id="1419009"/>
    <lineage>
        <taxon>Eukaryota</taxon>
        <taxon>Fungi</taxon>
        <taxon>Dikarya</taxon>
        <taxon>Basidiomycota</taxon>
        <taxon>Agaricomycotina</taxon>
        <taxon>Agaricomycetes</taxon>
        <taxon>Phallomycetidae</taxon>
        <taxon>Phallales</taxon>
        <taxon>Clathraceae</taxon>
        <taxon>Clathrus</taxon>
    </lineage>
</organism>
<comment type="caution">
    <text evidence="2">The sequence shown here is derived from an EMBL/GenBank/DDBJ whole genome shotgun (WGS) entry which is preliminary data.</text>
</comment>